<keyword evidence="3" id="KW-1185">Reference proteome</keyword>
<protein>
    <submittedName>
        <fullName evidence="2">Uncharacterized protein</fullName>
    </submittedName>
</protein>
<dbReference type="Proteomes" id="UP000321261">
    <property type="component" value="Unassembled WGS sequence"/>
</dbReference>
<comment type="caution">
    <text evidence="2">The sequence shown here is derived from an EMBL/GenBank/DDBJ whole genome shotgun (WGS) entry which is preliminary data.</text>
</comment>
<evidence type="ECO:0000256" key="1">
    <source>
        <dbReference type="SAM" id="MobiDB-lite"/>
    </source>
</evidence>
<sequence>MWISLVVPVAILVATLLLQRLEAKLLRAPELYERHDHPAPLLTVGPLESPPPPPPRRGGTERPVARATA</sequence>
<name>A0A561T3R1_9PSEU</name>
<proteinExistence type="predicted"/>
<feature type="region of interest" description="Disordered" evidence="1">
    <location>
        <begin position="39"/>
        <end position="69"/>
    </location>
</feature>
<dbReference type="RefSeq" id="WP_170309211.1">
    <property type="nucleotide sequence ID" value="NZ_VIWU01000001.1"/>
</dbReference>
<dbReference type="AlphaFoldDB" id="A0A561T3R1"/>
<gene>
    <name evidence="2" type="ORF">FHX44_117693</name>
</gene>
<reference evidence="2 3" key="1">
    <citation type="submission" date="2019-06" db="EMBL/GenBank/DDBJ databases">
        <title>Sequencing the genomes of 1000 actinobacteria strains.</title>
        <authorList>
            <person name="Klenk H.-P."/>
        </authorList>
    </citation>
    <scope>NUCLEOTIDE SEQUENCE [LARGE SCALE GENOMIC DNA]</scope>
    <source>
        <strain evidence="2 3">DSM 45671</strain>
    </source>
</reference>
<feature type="compositionally biased region" description="Basic and acidic residues" evidence="1">
    <location>
        <begin position="58"/>
        <end position="69"/>
    </location>
</feature>
<organism evidence="2 3">
    <name type="scientific">Pseudonocardia hierapolitana</name>
    <dbReference type="NCBI Taxonomy" id="1128676"/>
    <lineage>
        <taxon>Bacteria</taxon>
        <taxon>Bacillati</taxon>
        <taxon>Actinomycetota</taxon>
        <taxon>Actinomycetes</taxon>
        <taxon>Pseudonocardiales</taxon>
        <taxon>Pseudonocardiaceae</taxon>
        <taxon>Pseudonocardia</taxon>
    </lineage>
</organism>
<evidence type="ECO:0000313" key="3">
    <source>
        <dbReference type="Proteomes" id="UP000321261"/>
    </source>
</evidence>
<evidence type="ECO:0000313" key="2">
    <source>
        <dbReference type="EMBL" id="TWF81748.1"/>
    </source>
</evidence>
<accession>A0A561T3R1</accession>
<dbReference type="EMBL" id="VIWU01000001">
    <property type="protein sequence ID" value="TWF81748.1"/>
    <property type="molecule type" value="Genomic_DNA"/>
</dbReference>